<dbReference type="PANTHER" id="PTHR35908:SF1">
    <property type="entry name" value="CONSERVED PROTEIN"/>
    <property type="match status" value="1"/>
</dbReference>
<dbReference type="InterPro" id="IPR037523">
    <property type="entry name" value="VOC_core"/>
</dbReference>
<accession>A0A249JXP1</accession>
<dbReference type="Proteomes" id="UP000217153">
    <property type="component" value="Chromosome"/>
</dbReference>
<dbReference type="OrthoDB" id="1645442at2"/>
<dbReference type="InterPro" id="IPR029068">
    <property type="entry name" value="Glyas_Bleomycin-R_OHBP_Dase"/>
</dbReference>
<dbReference type="AlphaFoldDB" id="A0A249JXP1"/>
<dbReference type="RefSeq" id="WP_095680586.1">
    <property type="nucleotide sequence ID" value="NZ_CP016768.2"/>
</dbReference>
<dbReference type="SUPFAM" id="SSF54593">
    <property type="entry name" value="Glyoxalase/Bleomycin resistance protein/Dihydroxybiphenyl dioxygenase"/>
    <property type="match status" value="1"/>
</dbReference>
<dbReference type="PROSITE" id="PS51819">
    <property type="entry name" value="VOC"/>
    <property type="match status" value="1"/>
</dbReference>
<dbReference type="CDD" id="cd06587">
    <property type="entry name" value="VOC"/>
    <property type="match status" value="1"/>
</dbReference>
<reference evidence="3" key="1">
    <citation type="submission" date="2016-10" db="EMBL/GenBank/DDBJ databases">
        <title>High microdiversification within the ubiquitous acI lineage of Actinobacteria.</title>
        <authorList>
            <person name="Neuenschwander S.M."/>
            <person name="Salcher M."/>
            <person name="Ghai R."/>
            <person name="Pernthaler J."/>
        </authorList>
    </citation>
    <scope>NUCLEOTIDE SEQUENCE [LARGE SCALE GENOMIC DNA]</scope>
</reference>
<feature type="domain" description="VOC" evidence="1">
    <location>
        <begin position="5"/>
        <end position="129"/>
    </location>
</feature>
<sequence>MAIAKFSLTALDCPDPVTLANFYAKITDFEVVVAHLSKTGDPLWVELVDDGVTKIAFQRVKNYVKPTWPEGPIPQQAHLDFDVPNLDIAEEKLLQIGAIKSPIQTSSNPADNFRVYFDPAGHPFCLVSNAAITDL</sequence>
<dbReference type="InterPro" id="IPR041581">
    <property type="entry name" value="Glyoxalase_6"/>
</dbReference>
<proteinExistence type="predicted"/>
<dbReference type="KEGG" id="abam:B1s21122_02815"/>
<evidence type="ECO:0000313" key="2">
    <source>
        <dbReference type="EMBL" id="ASY09282.1"/>
    </source>
</evidence>
<gene>
    <name evidence="2" type="ORF">B1s21122_02815</name>
</gene>
<dbReference type="PANTHER" id="PTHR35908">
    <property type="entry name" value="HYPOTHETICAL FUSION PROTEIN"/>
    <property type="match status" value="1"/>
</dbReference>
<evidence type="ECO:0000313" key="3">
    <source>
        <dbReference type="Proteomes" id="UP000217153"/>
    </source>
</evidence>
<name>A0A249JXP1_9ACTN</name>
<keyword evidence="3" id="KW-1185">Reference proteome</keyword>
<organism evidence="2 3">
    <name type="scientific">Candidatus Nanopelagicus limnae</name>
    <dbReference type="NCBI Taxonomy" id="1884634"/>
    <lineage>
        <taxon>Bacteria</taxon>
        <taxon>Bacillati</taxon>
        <taxon>Actinomycetota</taxon>
        <taxon>Actinomycetes</taxon>
        <taxon>Candidatus Nanopelagicales</taxon>
        <taxon>Candidatus Nanopelagicaceae</taxon>
        <taxon>Candidatus Nanopelagicus</taxon>
    </lineage>
</organism>
<evidence type="ECO:0000259" key="1">
    <source>
        <dbReference type="PROSITE" id="PS51819"/>
    </source>
</evidence>
<dbReference type="EMBL" id="CP016768">
    <property type="protein sequence ID" value="ASY09282.1"/>
    <property type="molecule type" value="Genomic_DNA"/>
</dbReference>
<dbReference type="Pfam" id="PF18029">
    <property type="entry name" value="Glyoxalase_6"/>
    <property type="match status" value="1"/>
</dbReference>
<protein>
    <submittedName>
        <fullName evidence="2">Amidase</fullName>
    </submittedName>
</protein>
<dbReference type="Gene3D" id="3.10.180.10">
    <property type="entry name" value="2,3-Dihydroxybiphenyl 1,2-Dioxygenase, domain 1"/>
    <property type="match status" value="1"/>
</dbReference>